<reference evidence="3" key="1">
    <citation type="submission" date="2018-01" db="EMBL/GenBank/DDBJ databases">
        <authorList>
            <person name="Alioto T."/>
            <person name="Alioto T."/>
        </authorList>
    </citation>
    <scope>NUCLEOTIDE SEQUENCE [LARGE SCALE GENOMIC DNA]</scope>
</reference>
<name>A0A3B0JEQ0_DROGU</name>
<gene>
    <name evidence="2" type="ORF">DGUA_6G005738</name>
</gene>
<evidence type="ECO:0000313" key="2">
    <source>
        <dbReference type="EMBL" id="SPP80807.1"/>
    </source>
</evidence>
<organism evidence="2 3">
    <name type="scientific">Drosophila guanche</name>
    <name type="common">Fruit fly</name>
    <dbReference type="NCBI Taxonomy" id="7266"/>
    <lineage>
        <taxon>Eukaryota</taxon>
        <taxon>Metazoa</taxon>
        <taxon>Ecdysozoa</taxon>
        <taxon>Arthropoda</taxon>
        <taxon>Hexapoda</taxon>
        <taxon>Insecta</taxon>
        <taxon>Pterygota</taxon>
        <taxon>Neoptera</taxon>
        <taxon>Endopterygota</taxon>
        <taxon>Diptera</taxon>
        <taxon>Brachycera</taxon>
        <taxon>Muscomorpha</taxon>
        <taxon>Ephydroidea</taxon>
        <taxon>Drosophilidae</taxon>
        <taxon>Drosophila</taxon>
        <taxon>Sophophora</taxon>
    </lineage>
</organism>
<evidence type="ECO:0000256" key="1">
    <source>
        <dbReference type="SAM" id="Phobius"/>
    </source>
</evidence>
<keyword evidence="1" id="KW-0472">Membrane</keyword>
<feature type="transmembrane region" description="Helical" evidence="1">
    <location>
        <begin position="87"/>
        <end position="106"/>
    </location>
</feature>
<dbReference type="Proteomes" id="UP000268350">
    <property type="component" value="Unassembled WGS sequence"/>
</dbReference>
<proteinExistence type="predicted"/>
<feature type="transmembrane region" description="Helical" evidence="1">
    <location>
        <begin position="46"/>
        <end position="66"/>
    </location>
</feature>
<keyword evidence="1" id="KW-0812">Transmembrane</keyword>
<dbReference type="EMBL" id="OUUW01000005">
    <property type="protein sequence ID" value="SPP80807.1"/>
    <property type="molecule type" value="Genomic_DNA"/>
</dbReference>
<keyword evidence="3" id="KW-1185">Reference proteome</keyword>
<keyword evidence="1" id="KW-1133">Transmembrane helix</keyword>
<evidence type="ECO:0000313" key="3">
    <source>
        <dbReference type="Proteomes" id="UP000268350"/>
    </source>
</evidence>
<protein>
    <submittedName>
        <fullName evidence="2">Uncharacterized protein</fullName>
    </submittedName>
</protein>
<accession>A0A3B0JEQ0</accession>
<dbReference type="AlphaFoldDB" id="A0A3B0JEQ0"/>
<sequence length="110" mass="12011">MRSSSSPLDHLKVGTMLETGQVCLLPGCFVSGSVSGSGHGMHGSPVLAMALALTLARMVVVMVRLGETNQQINTLSKFVSRMRMMPSLLQLLLLLLLVHIVSHFHFQKRQ</sequence>